<accession>A0AAX6H5I1</accession>
<comment type="caution">
    <text evidence="2">The sequence shown here is derived from an EMBL/GenBank/DDBJ whole genome shotgun (WGS) entry which is preliminary data.</text>
</comment>
<reference evidence="2" key="2">
    <citation type="submission" date="2023-04" db="EMBL/GenBank/DDBJ databases">
        <authorList>
            <person name="Bruccoleri R.E."/>
            <person name="Oakeley E.J."/>
            <person name="Faust A.-M."/>
            <person name="Dessus-Babus S."/>
            <person name="Altorfer M."/>
            <person name="Burckhardt D."/>
            <person name="Oertli M."/>
            <person name="Naumann U."/>
            <person name="Petersen F."/>
            <person name="Wong J."/>
        </authorList>
    </citation>
    <scope>NUCLEOTIDE SEQUENCE</scope>
    <source>
        <strain evidence="2">GSM-AAB239-AS_SAM_17_03QT</strain>
        <tissue evidence="2">Leaf</tissue>
    </source>
</reference>
<dbReference type="Proteomes" id="UP001140949">
    <property type="component" value="Unassembled WGS sequence"/>
</dbReference>
<evidence type="ECO:0000256" key="1">
    <source>
        <dbReference type="SAM" id="MobiDB-lite"/>
    </source>
</evidence>
<feature type="region of interest" description="Disordered" evidence="1">
    <location>
        <begin position="1"/>
        <end position="20"/>
    </location>
</feature>
<dbReference type="PANTHER" id="PTHR36361">
    <property type="entry name" value="PROTEIN APEM9"/>
    <property type="match status" value="1"/>
</dbReference>
<reference evidence="2" key="1">
    <citation type="journal article" date="2023" name="GigaByte">
        <title>Genome assembly of the bearded iris, Iris pallida Lam.</title>
        <authorList>
            <person name="Bruccoleri R.E."/>
            <person name="Oakeley E.J."/>
            <person name="Faust A.M.E."/>
            <person name="Altorfer M."/>
            <person name="Dessus-Babus S."/>
            <person name="Burckhardt D."/>
            <person name="Oertli M."/>
            <person name="Naumann U."/>
            <person name="Petersen F."/>
            <person name="Wong J."/>
        </authorList>
    </citation>
    <scope>NUCLEOTIDE SEQUENCE</scope>
    <source>
        <strain evidence="2">GSM-AAB239-AS_SAM_17_03QT</strain>
    </source>
</reference>
<dbReference type="InterPro" id="IPR034571">
    <property type="entry name" value="APEM9"/>
</dbReference>
<evidence type="ECO:0000313" key="2">
    <source>
        <dbReference type="EMBL" id="KAJ6835994.1"/>
    </source>
</evidence>
<proteinExistence type="predicted"/>
<dbReference type="AlphaFoldDB" id="A0AAX6H5I1"/>
<dbReference type="PANTHER" id="PTHR36361:SF1">
    <property type="entry name" value="PROTEIN APEM9"/>
    <property type="match status" value="1"/>
</dbReference>
<sequence>MATTPTISVNEILPPSPPPAAAEEAAAEEEVAMAASSIWKQIDLSESYMVCCMFEEAASLAASVVQQIRNTTSSKAVCAEMSQVLESAGMVFVQSLKEMGRTGELFVELEKLFGSVVEVPVQVFLTGACMQISEGHLSNLRAIFEEFLKKWPTTESQNFSDGCQMHFGMDVGEHLEVAEVYAITLLGVVLRKPDAAISWTEQAAIPEEKRQEMLRKLRSLHISAQSSTSLGSATVQTSDKVGNSFSSGSGSAMGQKLLKIIPQTSPNGEEQKVATSKSIHSSIKHTSDWSVSWKFGKFQLVFPRRKTMILVSLLLFTFYILRSRSRILKQFITRQVSSIRKALIDAWQLAFSVHVNPLAAVQQVPLPASRGSR</sequence>
<name>A0AAX6H5I1_IRIPA</name>
<dbReference type="GO" id="GO:0015919">
    <property type="term" value="P:peroxisomal membrane transport"/>
    <property type="evidence" value="ECO:0007669"/>
    <property type="project" value="InterPro"/>
</dbReference>
<dbReference type="EMBL" id="JANAVB010012599">
    <property type="protein sequence ID" value="KAJ6835994.1"/>
    <property type="molecule type" value="Genomic_DNA"/>
</dbReference>
<organism evidence="2 3">
    <name type="scientific">Iris pallida</name>
    <name type="common">Sweet iris</name>
    <dbReference type="NCBI Taxonomy" id="29817"/>
    <lineage>
        <taxon>Eukaryota</taxon>
        <taxon>Viridiplantae</taxon>
        <taxon>Streptophyta</taxon>
        <taxon>Embryophyta</taxon>
        <taxon>Tracheophyta</taxon>
        <taxon>Spermatophyta</taxon>
        <taxon>Magnoliopsida</taxon>
        <taxon>Liliopsida</taxon>
        <taxon>Asparagales</taxon>
        <taxon>Iridaceae</taxon>
        <taxon>Iridoideae</taxon>
        <taxon>Irideae</taxon>
        <taxon>Iris</taxon>
    </lineage>
</organism>
<evidence type="ECO:0000313" key="3">
    <source>
        <dbReference type="Proteomes" id="UP001140949"/>
    </source>
</evidence>
<keyword evidence="3" id="KW-1185">Reference proteome</keyword>
<gene>
    <name evidence="2" type="ORF">M6B38_329230</name>
</gene>
<protein>
    <submittedName>
        <fullName evidence="2">Protein APEM9</fullName>
    </submittedName>
</protein>